<dbReference type="Gene3D" id="3.90.780.10">
    <property type="entry name" value="5'-Nucleotidase, C-terminal domain"/>
    <property type="match status" value="1"/>
</dbReference>
<reference evidence="6 7" key="1">
    <citation type="submission" date="2014-06" db="EMBL/GenBank/DDBJ databases">
        <title>Evolutionary Origins and Diversification of the Mycorrhizal Mutualists.</title>
        <authorList>
            <consortium name="DOE Joint Genome Institute"/>
            <consortium name="Mycorrhizal Genomics Consortium"/>
            <person name="Kohler A."/>
            <person name="Kuo A."/>
            <person name="Nagy L.G."/>
            <person name="Floudas D."/>
            <person name="Copeland A."/>
            <person name="Barry K.W."/>
            <person name="Cichocki N."/>
            <person name="Veneault-Fourrey C."/>
            <person name="LaButti K."/>
            <person name="Lindquist E.A."/>
            <person name="Lipzen A."/>
            <person name="Lundell T."/>
            <person name="Morin E."/>
            <person name="Murat C."/>
            <person name="Riley R."/>
            <person name="Ohm R."/>
            <person name="Sun H."/>
            <person name="Tunlid A."/>
            <person name="Henrissat B."/>
            <person name="Grigoriev I.V."/>
            <person name="Hibbett D.S."/>
            <person name="Martin F."/>
        </authorList>
    </citation>
    <scope>NUCLEOTIDE SEQUENCE [LARGE SCALE GENOMIC DNA]</scope>
    <source>
        <strain evidence="6 7">SS14</strain>
    </source>
</reference>
<evidence type="ECO:0000256" key="2">
    <source>
        <dbReference type="ARBA" id="ARBA00022729"/>
    </source>
</evidence>
<evidence type="ECO:0000256" key="1">
    <source>
        <dbReference type="ARBA" id="ARBA00006654"/>
    </source>
</evidence>
<dbReference type="InterPro" id="IPR029052">
    <property type="entry name" value="Metallo-depent_PP-like"/>
</dbReference>
<dbReference type="PRINTS" id="PR01607">
    <property type="entry name" value="APYRASEFAMLY"/>
</dbReference>
<dbReference type="SUPFAM" id="SSF55816">
    <property type="entry name" value="5'-nucleotidase (syn. UDP-sugar hydrolase), C-terminal domain"/>
    <property type="match status" value="1"/>
</dbReference>
<proteinExistence type="inferred from homology"/>
<dbReference type="SUPFAM" id="SSF56300">
    <property type="entry name" value="Metallo-dependent phosphatases"/>
    <property type="match status" value="1"/>
</dbReference>
<dbReference type="EMBL" id="KN837197">
    <property type="protein sequence ID" value="KIJ34629.1"/>
    <property type="molecule type" value="Genomic_DNA"/>
</dbReference>
<dbReference type="HOGENOM" id="CLU_005854_1_1_1"/>
<comment type="similarity">
    <text evidence="1 3">Belongs to the 5'-nucleotidase family.</text>
</comment>
<evidence type="ECO:0000313" key="7">
    <source>
        <dbReference type="Proteomes" id="UP000054279"/>
    </source>
</evidence>
<dbReference type="Gene3D" id="3.60.21.10">
    <property type="match status" value="1"/>
</dbReference>
<accession>A0A0C9UIC3</accession>
<dbReference type="GO" id="GO:0000166">
    <property type="term" value="F:nucleotide binding"/>
    <property type="evidence" value="ECO:0007669"/>
    <property type="project" value="UniProtKB-KW"/>
</dbReference>
<keyword evidence="7" id="KW-1185">Reference proteome</keyword>
<dbReference type="Pfam" id="PF02872">
    <property type="entry name" value="5_nucleotid_C"/>
    <property type="match status" value="1"/>
</dbReference>
<keyword evidence="3" id="KW-0547">Nucleotide-binding</keyword>
<gene>
    <name evidence="6" type="ORF">M422DRAFT_213016</name>
</gene>
<evidence type="ECO:0008006" key="8">
    <source>
        <dbReference type="Google" id="ProtNLM"/>
    </source>
</evidence>
<dbReference type="OrthoDB" id="10252235at2759"/>
<evidence type="ECO:0000256" key="3">
    <source>
        <dbReference type="RuleBase" id="RU362119"/>
    </source>
</evidence>
<dbReference type="InterPro" id="IPR006179">
    <property type="entry name" value="5_nucleotidase/apyrase"/>
</dbReference>
<dbReference type="GO" id="GO:0016787">
    <property type="term" value="F:hydrolase activity"/>
    <property type="evidence" value="ECO:0007669"/>
    <property type="project" value="UniProtKB-KW"/>
</dbReference>
<dbReference type="Pfam" id="PF00149">
    <property type="entry name" value="Metallophos"/>
    <property type="match status" value="1"/>
</dbReference>
<dbReference type="PANTHER" id="PTHR11575">
    <property type="entry name" value="5'-NUCLEOTIDASE-RELATED"/>
    <property type="match status" value="1"/>
</dbReference>
<dbReference type="InterPro" id="IPR008334">
    <property type="entry name" value="5'-Nucleotdase_C"/>
</dbReference>
<dbReference type="Proteomes" id="UP000054279">
    <property type="component" value="Unassembled WGS sequence"/>
</dbReference>
<evidence type="ECO:0000259" key="5">
    <source>
        <dbReference type="Pfam" id="PF02872"/>
    </source>
</evidence>
<dbReference type="PANTHER" id="PTHR11575:SF48">
    <property type="entry name" value="5'-NUCLEOTIDASE"/>
    <property type="match status" value="1"/>
</dbReference>
<feature type="domain" description="Calcineurin-like phosphoesterase" evidence="4">
    <location>
        <begin position="5"/>
        <end position="229"/>
    </location>
</feature>
<name>A0A0C9UIC3_SPHS4</name>
<dbReference type="InterPro" id="IPR004843">
    <property type="entry name" value="Calcineurin-like_PHP"/>
</dbReference>
<dbReference type="InterPro" id="IPR036907">
    <property type="entry name" value="5'-Nucleotdase_C_sf"/>
</dbReference>
<keyword evidence="3" id="KW-0378">Hydrolase</keyword>
<evidence type="ECO:0000313" key="6">
    <source>
        <dbReference type="EMBL" id="KIJ34629.1"/>
    </source>
</evidence>
<feature type="domain" description="5'-Nucleotidase C-terminal" evidence="5">
    <location>
        <begin position="344"/>
        <end position="510"/>
    </location>
</feature>
<keyword evidence="2" id="KW-0732">Signal</keyword>
<evidence type="ECO:0000259" key="4">
    <source>
        <dbReference type="Pfam" id="PF00149"/>
    </source>
</evidence>
<dbReference type="AlphaFoldDB" id="A0A0C9UIC3"/>
<sequence length="642" mass="70860">MSQSLRILHFNDVYRVTPQKTPQGNISVTQFAQLLSSRANATQERALVLFSGDAFSPSVESTVTRGSHMVPVLNEFKLDVALTGNHDFDFGYPHLTKLIKDCNFPWILSNIHDSETGAVPEGLKEFIILERGDIKIGVIGVAEQEWITTIPSWPPNFKYQDMAEIAINLSKKLRDPAGEWRCDLVIALTHSRLPNDIALAKVLDARPSSSKDVASSHGVDLILGGHDHLYYASKGCAEWDGFDIGKTGVLGAEEDDGVLVIKSGTDFRDLSELVLELEDTPSNAIRKKVIKSLKGKRYSITPDLPASENMEKLLSDLLSNVSSHLKVPLCNALVPLDLRSELIRTEESAAPNWFADSLFHCYDESLCMKGLGGTDIVFLCAGALRGDSVYGPGPITLGDIMEILPFEDPLVVIEITGATLWEALESALKPWPAQEGRFPVIGGLRVTWNSTNPPGHRVLEVSIERLPGGSSACSTGDEENENVPQDSTKKYKVMTREYMAQGHDGYEAFKGANYLIDDENGVIMSSLVRKYLLGSQFIHKMQQKQSPPSTPLLFPETSRIISRARLRWMNLGKRVLGEKRAANRDAYNVSGREHMQVVDVFDGGQARAGKELKDPQSELIQGLIEIKPEVDGRLKDVGRSRL</sequence>
<dbReference type="GO" id="GO:0009166">
    <property type="term" value="P:nucleotide catabolic process"/>
    <property type="evidence" value="ECO:0007669"/>
    <property type="project" value="InterPro"/>
</dbReference>
<protein>
    <recommendedName>
        <fullName evidence="8">Metallo-dependent phosphatase</fullName>
    </recommendedName>
</protein>
<organism evidence="6 7">
    <name type="scientific">Sphaerobolus stellatus (strain SS14)</name>
    <dbReference type="NCBI Taxonomy" id="990650"/>
    <lineage>
        <taxon>Eukaryota</taxon>
        <taxon>Fungi</taxon>
        <taxon>Dikarya</taxon>
        <taxon>Basidiomycota</taxon>
        <taxon>Agaricomycotina</taxon>
        <taxon>Agaricomycetes</taxon>
        <taxon>Phallomycetidae</taxon>
        <taxon>Geastrales</taxon>
        <taxon>Sphaerobolaceae</taxon>
        <taxon>Sphaerobolus</taxon>
    </lineage>
</organism>